<sequence>MSTTRHKRRIKLIQPKLQLRLTAIFGGVALTSLLLQFLLFMQMYSDLAMRLPNDALLVLSEMRGELMGVLAFSVLVLLPLTFSVGVLVTFRIAGPVYRLERYLEQVARGEKPADCALRQGDELQTLCKLVNEATRPLREGEAEPLATESSVTEESVAA</sequence>
<keyword evidence="4" id="KW-1185">Reference proteome</keyword>
<dbReference type="AlphaFoldDB" id="A0A518BEX9"/>
<organism evidence="3 4">
    <name type="scientific">Engelhardtia mirabilis</name>
    <dbReference type="NCBI Taxonomy" id="2528011"/>
    <lineage>
        <taxon>Bacteria</taxon>
        <taxon>Pseudomonadati</taxon>
        <taxon>Planctomycetota</taxon>
        <taxon>Planctomycetia</taxon>
        <taxon>Planctomycetia incertae sedis</taxon>
        <taxon>Engelhardtia</taxon>
    </lineage>
</organism>
<feature type="region of interest" description="Disordered" evidence="1">
    <location>
        <begin position="137"/>
        <end position="158"/>
    </location>
</feature>
<feature type="transmembrane region" description="Helical" evidence="2">
    <location>
        <begin position="66"/>
        <end position="93"/>
    </location>
</feature>
<dbReference type="RefSeq" id="WP_145062211.1">
    <property type="nucleotide sequence ID" value="NZ_CP036287.1"/>
</dbReference>
<dbReference type="KEGG" id="pbap:Pla133_05810"/>
<keyword evidence="2" id="KW-1133">Transmembrane helix</keyword>
<dbReference type="Proteomes" id="UP000316921">
    <property type="component" value="Chromosome"/>
</dbReference>
<evidence type="ECO:0000256" key="1">
    <source>
        <dbReference type="SAM" id="MobiDB-lite"/>
    </source>
</evidence>
<evidence type="ECO:0000313" key="4">
    <source>
        <dbReference type="Proteomes" id="UP000316921"/>
    </source>
</evidence>
<evidence type="ECO:0008006" key="5">
    <source>
        <dbReference type="Google" id="ProtNLM"/>
    </source>
</evidence>
<feature type="compositionally biased region" description="Polar residues" evidence="1">
    <location>
        <begin position="147"/>
        <end position="158"/>
    </location>
</feature>
<keyword evidence="2" id="KW-0812">Transmembrane</keyword>
<dbReference type="EMBL" id="CP036287">
    <property type="protein sequence ID" value="QDU65516.1"/>
    <property type="molecule type" value="Genomic_DNA"/>
</dbReference>
<reference evidence="3 4" key="1">
    <citation type="submission" date="2019-02" db="EMBL/GenBank/DDBJ databases">
        <title>Deep-cultivation of Planctomycetes and their phenomic and genomic characterization uncovers novel biology.</title>
        <authorList>
            <person name="Wiegand S."/>
            <person name="Jogler M."/>
            <person name="Boedeker C."/>
            <person name="Pinto D."/>
            <person name="Vollmers J."/>
            <person name="Rivas-Marin E."/>
            <person name="Kohn T."/>
            <person name="Peeters S.H."/>
            <person name="Heuer A."/>
            <person name="Rast P."/>
            <person name="Oberbeckmann S."/>
            <person name="Bunk B."/>
            <person name="Jeske O."/>
            <person name="Meyerdierks A."/>
            <person name="Storesund J.E."/>
            <person name="Kallscheuer N."/>
            <person name="Luecker S."/>
            <person name="Lage O.M."/>
            <person name="Pohl T."/>
            <person name="Merkel B.J."/>
            <person name="Hornburger P."/>
            <person name="Mueller R.-W."/>
            <person name="Bruemmer F."/>
            <person name="Labrenz M."/>
            <person name="Spormann A.M."/>
            <person name="Op den Camp H."/>
            <person name="Overmann J."/>
            <person name="Amann R."/>
            <person name="Jetten M.S.M."/>
            <person name="Mascher T."/>
            <person name="Medema M.H."/>
            <person name="Devos D.P."/>
            <person name="Kaster A.-K."/>
            <person name="Ovreas L."/>
            <person name="Rohde M."/>
            <person name="Galperin M.Y."/>
            <person name="Jogler C."/>
        </authorList>
    </citation>
    <scope>NUCLEOTIDE SEQUENCE [LARGE SCALE GENOMIC DNA]</scope>
    <source>
        <strain evidence="3 4">Pla133</strain>
    </source>
</reference>
<proteinExistence type="predicted"/>
<gene>
    <name evidence="3" type="ORF">Pla133_05810</name>
</gene>
<dbReference type="Gene3D" id="6.10.340.10">
    <property type="match status" value="1"/>
</dbReference>
<name>A0A518BEX9_9BACT</name>
<keyword evidence="2" id="KW-0472">Membrane</keyword>
<evidence type="ECO:0000256" key="2">
    <source>
        <dbReference type="SAM" id="Phobius"/>
    </source>
</evidence>
<protein>
    <recommendedName>
        <fullName evidence="5">HAMP domain-containing protein</fullName>
    </recommendedName>
</protein>
<evidence type="ECO:0000313" key="3">
    <source>
        <dbReference type="EMBL" id="QDU65516.1"/>
    </source>
</evidence>
<feature type="transmembrane region" description="Helical" evidence="2">
    <location>
        <begin position="21"/>
        <end position="44"/>
    </location>
</feature>
<accession>A0A518BEX9</accession>